<dbReference type="EMBL" id="CP053923">
    <property type="protein sequence ID" value="QNT70944.1"/>
    <property type="molecule type" value="Genomic_DNA"/>
</dbReference>
<keyword evidence="3 5" id="KW-0479">Metal-binding</keyword>
<comment type="function">
    <text evidence="6">Destroys radicals which are normally produced within the cells and which are toxic to biological systems.</text>
</comment>
<evidence type="ECO:0000256" key="6">
    <source>
        <dbReference type="RuleBase" id="RU000414"/>
    </source>
</evidence>
<dbReference type="InterPro" id="IPR001189">
    <property type="entry name" value="Mn/Fe_SOD"/>
</dbReference>
<dbReference type="GO" id="GO:0046872">
    <property type="term" value="F:metal ion binding"/>
    <property type="evidence" value="ECO:0007669"/>
    <property type="project" value="UniProtKB-KW"/>
</dbReference>
<keyword evidence="7" id="KW-0732">Signal</keyword>
<feature type="signal peptide" evidence="7">
    <location>
        <begin position="1"/>
        <end position="40"/>
    </location>
</feature>
<feature type="domain" description="Manganese/iron superoxide dismutase N-terminal" evidence="8">
    <location>
        <begin position="44"/>
        <end position="126"/>
    </location>
</feature>
<feature type="binding site" evidence="5">
    <location>
        <position position="206"/>
    </location>
    <ligand>
        <name>Mn(2+)</name>
        <dbReference type="ChEBI" id="CHEBI:29035"/>
    </ligand>
</feature>
<feature type="domain" description="Manganese/iron superoxide dismutase C-terminal" evidence="9">
    <location>
        <begin position="135"/>
        <end position="235"/>
    </location>
</feature>
<feature type="binding site" evidence="5">
    <location>
        <position position="119"/>
    </location>
    <ligand>
        <name>Mn(2+)</name>
        <dbReference type="ChEBI" id="CHEBI:29035"/>
    </ligand>
</feature>
<dbReference type="EC" id="1.15.1.1" evidence="2 6"/>
<dbReference type="InterPro" id="IPR036314">
    <property type="entry name" value="SOD_C_sf"/>
</dbReference>
<dbReference type="PROSITE" id="PS51318">
    <property type="entry name" value="TAT"/>
    <property type="match status" value="1"/>
</dbReference>
<dbReference type="PANTHER" id="PTHR42769:SF3">
    <property type="entry name" value="SUPEROXIDE DISMUTASE [FE] 2, CHLOROPLASTIC"/>
    <property type="match status" value="1"/>
</dbReference>
<feature type="binding site" evidence="5">
    <location>
        <position position="202"/>
    </location>
    <ligand>
        <name>Mn(2+)</name>
        <dbReference type="ChEBI" id="CHEBI:29035"/>
    </ligand>
</feature>
<dbReference type="KEGG" id="dvn:HQ394_18530"/>
<dbReference type="Pfam" id="PF00081">
    <property type="entry name" value="Sod_Fe_N"/>
    <property type="match status" value="1"/>
</dbReference>
<gene>
    <name evidence="10" type="ORF">HQ394_18530</name>
</gene>
<dbReference type="InterPro" id="IPR019831">
    <property type="entry name" value="Mn/Fe_SOD_N"/>
</dbReference>
<dbReference type="InterPro" id="IPR019833">
    <property type="entry name" value="Mn/Fe_SOD_BS"/>
</dbReference>
<dbReference type="SUPFAM" id="SSF46609">
    <property type="entry name" value="Fe,Mn superoxide dismutase (SOD), N-terminal domain"/>
    <property type="match status" value="1"/>
</dbReference>
<dbReference type="Gene3D" id="1.10.287.990">
    <property type="entry name" value="Fe,Mn superoxide dismutase (SOD) domain"/>
    <property type="match status" value="1"/>
</dbReference>
<evidence type="ECO:0000256" key="4">
    <source>
        <dbReference type="ARBA" id="ARBA00023002"/>
    </source>
</evidence>
<comment type="catalytic activity">
    <reaction evidence="6">
        <text>2 superoxide + 2 H(+) = H2O2 + O2</text>
        <dbReference type="Rhea" id="RHEA:20696"/>
        <dbReference type="ChEBI" id="CHEBI:15378"/>
        <dbReference type="ChEBI" id="CHEBI:15379"/>
        <dbReference type="ChEBI" id="CHEBI:16240"/>
        <dbReference type="ChEBI" id="CHEBI:18421"/>
        <dbReference type="EC" id="1.15.1.1"/>
    </reaction>
</comment>
<evidence type="ECO:0000313" key="11">
    <source>
        <dbReference type="Proteomes" id="UP000516369"/>
    </source>
</evidence>
<sequence length="242" mass="26368">MTNAQGFLATPSRRSVLMMASGAMALAALGKIGWCHAAHAAVPFELPPLPYAEDALAPVISPTTIAFHYGKHHRGYVETVNKLATAALAEMTLDEIVLAVAGNPDQTALFNAAAQASNHTLYWDSMRPNGGGRAKGELLRRIEADFGSWETFHGRFVQAAMGQFGSGWAWLAAGPDGALQVIATSNADTPLVQGWTPLLTIDVWEHAYYLDYQNRRADYVKGWMESLANWDFAEEQYGKARL</sequence>
<dbReference type="PANTHER" id="PTHR42769">
    <property type="entry name" value="SUPEROXIDE DISMUTASE"/>
    <property type="match status" value="1"/>
</dbReference>
<evidence type="ECO:0000313" key="10">
    <source>
        <dbReference type="EMBL" id="QNT70944.1"/>
    </source>
</evidence>
<dbReference type="Gene3D" id="3.55.40.20">
    <property type="entry name" value="Iron/manganese superoxide dismutase, C-terminal domain"/>
    <property type="match status" value="1"/>
</dbReference>
<evidence type="ECO:0000256" key="1">
    <source>
        <dbReference type="ARBA" id="ARBA00008714"/>
    </source>
</evidence>
<protein>
    <recommendedName>
        <fullName evidence="2 6">Superoxide dismutase</fullName>
        <ecNumber evidence="2 6">1.15.1.1</ecNumber>
    </recommendedName>
</protein>
<keyword evidence="11" id="KW-1185">Reference proteome</keyword>
<proteinExistence type="inferred from homology"/>
<evidence type="ECO:0000256" key="7">
    <source>
        <dbReference type="SAM" id="SignalP"/>
    </source>
</evidence>
<dbReference type="SUPFAM" id="SSF54719">
    <property type="entry name" value="Fe,Mn superoxide dismutase (SOD), C-terminal domain"/>
    <property type="match status" value="1"/>
</dbReference>
<evidence type="ECO:0000256" key="3">
    <source>
        <dbReference type="ARBA" id="ARBA00022723"/>
    </source>
</evidence>
<name>A0A7H1N5F8_9PROT</name>
<dbReference type="PIRSF" id="PIRSF000349">
    <property type="entry name" value="SODismutase"/>
    <property type="match status" value="1"/>
</dbReference>
<reference evidence="10 11" key="1">
    <citation type="submission" date="2020-05" db="EMBL/GenBank/DDBJ databases">
        <title>Complete closed genome sequence of Defluviicoccus vanus.</title>
        <authorList>
            <person name="Bessarab I."/>
            <person name="Arumugam K."/>
            <person name="Maszenan A.M."/>
            <person name="Seviour R.J."/>
            <person name="Williams R.B."/>
        </authorList>
    </citation>
    <scope>NUCLEOTIDE SEQUENCE [LARGE SCALE GENOMIC DNA]</scope>
    <source>
        <strain evidence="10 11">Ben 114</strain>
    </source>
</reference>
<dbReference type="GO" id="GO:0004784">
    <property type="term" value="F:superoxide dismutase activity"/>
    <property type="evidence" value="ECO:0007669"/>
    <property type="project" value="UniProtKB-EC"/>
</dbReference>
<dbReference type="PRINTS" id="PR01703">
    <property type="entry name" value="MNSODISMTASE"/>
</dbReference>
<dbReference type="Proteomes" id="UP000516369">
    <property type="component" value="Chromosome"/>
</dbReference>
<evidence type="ECO:0000259" key="9">
    <source>
        <dbReference type="Pfam" id="PF02777"/>
    </source>
</evidence>
<dbReference type="PROSITE" id="PS00088">
    <property type="entry name" value="SOD_MN"/>
    <property type="match status" value="1"/>
</dbReference>
<feature type="chain" id="PRO_5028802301" description="Superoxide dismutase" evidence="7">
    <location>
        <begin position="41"/>
        <end position="242"/>
    </location>
</feature>
<feature type="binding site" evidence="5">
    <location>
        <position position="68"/>
    </location>
    <ligand>
        <name>Mn(2+)</name>
        <dbReference type="ChEBI" id="CHEBI:29035"/>
    </ligand>
</feature>
<evidence type="ECO:0000256" key="5">
    <source>
        <dbReference type="PIRSR" id="PIRSR000349-1"/>
    </source>
</evidence>
<comment type="similarity">
    <text evidence="1 6">Belongs to the iron/manganese superoxide dismutase family.</text>
</comment>
<dbReference type="InterPro" id="IPR019832">
    <property type="entry name" value="Mn/Fe_SOD_C"/>
</dbReference>
<accession>A0A7H1N5F8</accession>
<dbReference type="InterPro" id="IPR006311">
    <property type="entry name" value="TAT_signal"/>
</dbReference>
<dbReference type="InterPro" id="IPR036324">
    <property type="entry name" value="Mn/Fe_SOD_N_sf"/>
</dbReference>
<organism evidence="10 11">
    <name type="scientific">Defluviicoccus vanus</name>
    <dbReference type="NCBI Taxonomy" id="111831"/>
    <lineage>
        <taxon>Bacteria</taxon>
        <taxon>Pseudomonadati</taxon>
        <taxon>Pseudomonadota</taxon>
        <taxon>Alphaproteobacteria</taxon>
        <taxon>Rhodospirillales</taxon>
        <taxon>Rhodospirillaceae</taxon>
        <taxon>Defluviicoccus</taxon>
    </lineage>
</organism>
<dbReference type="AlphaFoldDB" id="A0A7H1N5F8"/>
<dbReference type="RefSeq" id="WP_317628966.1">
    <property type="nucleotide sequence ID" value="NZ_CP053923.1"/>
</dbReference>
<evidence type="ECO:0000259" key="8">
    <source>
        <dbReference type="Pfam" id="PF00081"/>
    </source>
</evidence>
<dbReference type="Pfam" id="PF02777">
    <property type="entry name" value="Sod_Fe_C"/>
    <property type="match status" value="1"/>
</dbReference>
<keyword evidence="4 6" id="KW-0560">Oxidoreductase</keyword>
<evidence type="ECO:0000256" key="2">
    <source>
        <dbReference type="ARBA" id="ARBA00012682"/>
    </source>
</evidence>